<name>A0ABQ1H3D7_9SPHN</name>
<organism evidence="1 2">
    <name type="scientific">Sphingomonas psychrolutea</name>
    <dbReference type="NCBI Taxonomy" id="1259676"/>
    <lineage>
        <taxon>Bacteria</taxon>
        <taxon>Pseudomonadati</taxon>
        <taxon>Pseudomonadota</taxon>
        <taxon>Alphaproteobacteria</taxon>
        <taxon>Sphingomonadales</taxon>
        <taxon>Sphingomonadaceae</taxon>
        <taxon>Sphingomonas</taxon>
    </lineage>
</organism>
<reference evidence="2" key="1">
    <citation type="journal article" date="2019" name="Int. J. Syst. Evol. Microbiol.">
        <title>The Global Catalogue of Microorganisms (GCM) 10K type strain sequencing project: providing services to taxonomists for standard genome sequencing and annotation.</title>
        <authorList>
            <consortium name="The Broad Institute Genomics Platform"/>
            <consortium name="The Broad Institute Genome Sequencing Center for Infectious Disease"/>
            <person name="Wu L."/>
            <person name="Ma J."/>
        </authorList>
    </citation>
    <scope>NUCLEOTIDE SEQUENCE [LARGE SCALE GENOMIC DNA]</scope>
    <source>
        <strain evidence="2">CGMCC 1.10106</strain>
    </source>
</reference>
<gene>
    <name evidence="1" type="ORF">GCM10011395_28470</name>
</gene>
<dbReference type="EMBL" id="BMDW01000020">
    <property type="protein sequence ID" value="GGA56359.1"/>
    <property type="molecule type" value="Genomic_DNA"/>
</dbReference>
<evidence type="ECO:0000313" key="1">
    <source>
        <dbReference type="EMBL" id="GGA56359.1"/>
    </source>
</evidence>
<accession>A0ABQ1H3D7</accession>
<keyword evidence="2" id="KW-1185">Reference proteome</keyword>
<proteinExistence type="predicted"/>
<protein>
    <submittedName>
        <fullName evidence="1">Uncharacterized protein</fullName>
    </submittedName>
</protein>
<dbReference type="RefSeq" id="WP_188448644.1">
    <property type="nucleotide sequence ID" value="NZ_BMDW01000020.1"/>
</dbReference>
<evidence type="ECO:0000313" key="2">
    <source>
        <dbReference type="Proteomes" id="UP000618591"/>
    </source>
</evidence>
<sequence>MNARHTLFTAMIGAALVAGGAGFVWVAAHRAQLELGVGYAARVACGCRYVDGRSLGDCHKDFEPGMEPIRLSENPATKVVTASVPLIASRSVRYDPVLGCQPEPFRGTALIVKH</sequence>
<dbReference type="Proteomes" id="UP000618591">
    <property type="component" value="Unassembled WGS sequence"/>
</dbReference>
<comment type="caution">
    <text evidence="1">The sequence shown here is derived from an EMBL/GenBank/DDBJ whole genome shotgun (WGS) entry which is preliminary data.</text>
</comment>